<gene>
    <name evidence="2" type="ORF">FB380_000846</name>
    <name evidence="1" type="ORF">GCM10011589_19440</name>
</gene>
<reference evidence="1" key="1">
    <citation type="journal article" date="2014" name="Int. J. Syst. Evol. Microbiol.">
        <title>Complete genome of a new Firmicutes species belonging to the dominant human colonic microbiota ('Ruminococcus bicirculans') reveals two chromosomes and a selective capacity to utilize plant glucans.</title>
        <authorList>
            <consortium name="NISC Comparative Sequencing Program"/>
            <person name="Wegmann U."/>
            <person name="Louis P."/>
            <person name="Goesmann A."/>
            <person name="Henrissat B."/>
            <person name="Duncan S.H."/>
            <person name="Flint H.J."/>
        </authorList>
    </citation>
    <scope>NUCLEOTIDE SEQUENCE</scope>
    <source>
        <strain evidence="1">CGMCC 4.5581</strain>
    </source>
</reference>
<keyword evidence="4" id="KW-1185">Reference proteome</keyword>
<dbReference type="EMBL" id="BMMI01000003">
    <property type="protein sequence ID" value="GGL63329.1"/>
    <property type="molecule type" value="Genomic_DNA"/>
</dbReference>
<reference evidence="2 3" key="3">
    <citation type="submission" date="2020-02" db="EMBL/GenBank/DDBJ databases">
        <title>Sequencing the genomes of 1000 actinobacteria strains.</title>
        <authorList>
            <person name="Klenk H.-P."/>
        </authorList>
    </citation>
    <scope>NUCLEOTIDE SEQUENCE [LARGE SCALE GENOMIC DNA]</scope>
    <source>
        <strain evidence="2 3">DSM 45201</strain>
    </source>
</reference>
<dbReference type="Proteomes" id="UP000552836">
    <property type="component" value="Unassembled WGS sequence"/>
</dbReference>
<sequence length="69" mass="6955">MHGHSPRGRQVTDDAVSVAAPISARGEVVAALSIVVRGSSPAAVRPMAPGVRAAARAISRTLSEGPEQA</sequence>
<name>A0A846LVI8_9ACTN</name>
<keyword evidence="2" id="KW-0238">DNA-binding</keyword>
<evidence type="ECO:0000313" key="1">
    <source>
        <dbReference type="EMBL" id="GGL63329.1"/>
    </source>
</evidence>
<proteinExistence type="predicted"/>
<dbReference type="SUPFAM" id="SSF55781">
    <property type="entry name" value="GAF domain-like"/>
    <property type="match status" value="1"/>
</dbReference>
<dbReference type="GO" id="GO:0003677">
    <property type="term" value="F:DNA binding"/>
    <property type="evidence" value="ECO:0007669"/>
    <property type="project" value="UniProtKB-KW"/>
</dbReference>
<reference evidence="4" key="2">
    <citation type="journal article" date="2019" name="Int. J. Syst. Evol. Microbiol.">
        <title>The Global Catalogue of Microorganisms (GCM) 10K type strain sequencing project: providing services to taxonomists for standard genome sequencing and annotation.</title>
        <authorList>
            <consortium name="The Broad Institute Genomics Platform"/>
            <consortium name="The Broad Institute Genome Sequencing Center for Infectious Disease"/>
            <person name="Wu L."/>
            <person name="Ma J."/>
        </authorList>
    </citation>
    <scope>NUCLEOTIDE SEQUENCE [LARGE SCALE GENOMIC DNA]</scope>
    <source>
        <strain evidence="4">CGMCC 4.5581</strain>
    </source>
</reference>
<dbReference type="RefSeq" id="WP_188959550.1">
    <property type="nucleotide sequence ID" value="NZ_BMMI01000003.1"/>
</dbReference>
<evidence type="ECO:0000313" key="3">
    <source>
        <dbReference type="Proteomes" id="UP000552836"/>
    </source>
</evidence>
<dbReference type="AlphaFoldDB" id="A0A846LVI8"/>
<organism evidence="2 3">
    <name type="scientific">Modestobacter marinus</name>
    <dbReference type="NCBI Taxonomy" id="477641"/>
    <lineage>
        <taxon>Bacteria</taxon>
        <taxon>Bacillati</taxon>
        <taxon>Actinomycetota</taxon>
        <taxon>Actinomycetes</taxon>
        <taxon>Geodermatophilales</taxon>
        <taxon>Geodermatophilaceae</taxon>
        <taxon>Modestobacter</taxon>
    </lineage>
</organism>
<dbReference type="Proteomes" id="UP000648663">
    <property type="component" value="Unassembled WGS sequence"/>
</dbReference>
<dbReference type="EMBL" id="JAAMPA010000001">
    <property type="protein sequence ID" value="NIH66400.1"/>
    <property type="molecule type" value="Genomic_DNA"/>
</dbReference>
<protein>
    <submittedName>
        <fullName evidence="2">DNA-binding IclR family transcriptional regulator</fullName>
    </submittedName>
</protein>
<evidence type="ECO:0000313" key="2">
    <source>
        <dbReference type="EMBL" id="NIH66400.1"/>
    </source>
</evidence>
<reference evidence="1" key="4">
    <citation type="submission" date="2024-05" db="EMBL/GenBank/DDBJ databases">
        <authorList>
            <person name="Sun Q."/>
            <person name="Zhou Y."/>
        </authorList>
    </citation>
    <scope>NUCLEOTIDE SEQUENCE</scope>
    <source>
        <strain evidence="1">CGMCC 4.5581</strain>
    </source>
</reference>
<comment type="caution">
    <text evidence="2">The sequence shown here is derived from an EMBL/GenBank/DDBJ whole genome shotgun (WGS) entry which is preliminary data.</text>
</comment>
<evidence type="ECO:0000313" key="4">
    <source>
        <dbReference type="Proteomes" id="UP000648663"/>
    </source>
</evidence>
<dbReference type="Gene3D" id="3.30.450.40">
    <property type="match status" value="1"/>
</dbReference>
<accession>A0A846LVI8</accession>
<dbReference type="InterPro" id="IPR029016">
    <property type="entry name" value="GAF-like_dom_sf"/>
</dbReference>